<evidence type="ECO:0000313" key="2">
    <source>
        <dbReference type="Proteomes" id="UP000027395"/>
    </source>
</evidence>
<dbReference type="STRING" id="388467.A19Y_1395"/>
<organism evidence="1 2">
    <name type="scientific">Planktothrix agardhii (strain NIVA-CYA 126/8)</name>
    <dbReference type="NCBI Taxonomy" id="388467"/>
    <lineage>
        <taxon>Bacteria</taxon>
        <taxon>Bacillati</taxon>
        <taxon>Cyanobacteriota</taxon>
        <taxon>Cyanophyceae</taxon>
        <taxon>Oscillatoriophycideae</taxon>
        <taxon>Oscillatoriales</taxon>
        <taxon>Microcoleaceae</taxon>
        <taxon>Planktothrix</taxon>
    </lineage>
</organism>
<protein>
    <submittedName>
        <fullName evidence="1">Uncharacterized protein</fullName>
    </submittedName>
</protein>
<evidence type="ECO:0000313" key="1">
    <source>
        <dbReference type="EMBL" id="KEI66451.1"/>
    </source>
</evidence>
<dbReference type="GeneID" id="77287622"/>
<sequence length="74" mass="9013">MPFEWEQTVKQPDHAVVAALQAHQLTREFHQEVEYRDEFAQYCSWYYQTAARHRQEIEKMRGDINILGWFLGRK</sequence>
<accession>A0A073CE94</accession>
<reference evidence="1 2" key="1">
    <citation type="journal article" date="2014" name="Appl. Environ. Microbiol.">
        <title>Elucidation of insertion elements encoded on plasmids and in vitro construction of shuttle vectors from the toxic cyanobacterium Planktothrix.</title>
        <authorList>
            <person name="Christiansen G."/>
            <person name="Goesmann A."/>
            <person name="Kurmayer R."/>
        </authorList>
    </citation>
    <scope>NUCLEOTIDE SEQUENCE [LARGE SCALE GENOMIC DNA]</scope>
    <source>
        <strain evidence="1 2">NIVA-CYA 126/8</strain>
    </source>
</reference>
<dbReference type="eggNOG" id="ENOG50331PW">
    <property type="taxonomic scope" value="Bacteria"/>
</dbReference>
<dbReference type="AlphaFoldDB" id="A0A073CE94"/>
<proteinExistence type="predicted"/>
<dbReference type="RefSeq" id="WP_026788959.1">
    <property type="nucleotide sequence ID" value="NZ_CM002803.1"/>
</dbReference>
<dbReference type="PATRIC" id="fig|388467.6.peg.1337"/>
<dbReference type="HOGENOM" id="CLU_183722_0_0_3"/>
<dbReference type="Proteomes" id="UP000027395">
    <property type="component" value="Chromosome"/>
</dbReference>
<gene>
    <name evidence="1" type="ORF">A19Y_1395</name>
</gene>
<name>A0A073CE94_PLAA1</name>
<dbReference type="EMBL" id="CM002803">
    <property type="protein sequence ID" value="KEI66451.1"/>
    <property type="molecule type" value="Genomic_DNA"/>
</dbReference>
<keyword evidence="2" id="KW-1185">Reference proteome</keyword>